<dbReference type="PANTHER" id="PTHR47546">
    <property type="entry name" value="S15/NS1, RNA-BINDING PROTEIN"/>
    <property type="match status" value="1"/>
</dbReference>
<dbReference type="Proteomes" id="UP000464620">
    <property type="component" value="Chromosome B09"/>
</dbReference>
<organism evidence="1 2">
    <name type="scientific">Arachis hypogaea</name>
    <name type="common">Peanut</name>
    <dbReference type="NCBI Taxonomy" id="3818"/>
    <lineage>
        <taxon>Eukaryota</taxon>
        <taxon>Viridiplantae</taxon>
        <taxon>Streptophyta</taxon>
        <taxon>Embryophyta</taxon>
        <taxon>Tracheophyta</taxon>
        <taxon>Spermatophyta</taxon>
        <taxon>Magnoliopsida</taxon>
        <taxon>eudicotyledons</taxon>
        <taxon>Gunneridae</taxon>
        <taxon>Pentapetalae</taxon>
        <taxon>rosids</taxon>
        <taxon>fabids</taxon>
        <taxon>Fabales</taxon>
        <taxon>Fabaceae</taxon>
        <taxon>Papilionoideae</taxon>
        <taxon>50 kb inversion clade</taxon>
        <taxon>dalbergioids sensu lato</taxon>
        <taxon>Dalbergieae</taxon>
        <taxon>Pterocarpus clade</taxon>
        <taxon>Arachis</taxon>
    </lineage>
</organism>
<proteinExistence type="predicted"/>
<reference evidence="1 2" key="1">
    <citation type="submission" date="2020-01" db="EMBL/GenBank/DDBJ databases">
        <title>Genome sequence of Arachis hypogaea, cultivar Shitouqi.</title>
        <authorList>
            <person name="Zhuang W."/>
            <person name="Chen H."/>
            <person name="Varshney R."/>
            <person name="Wang D."/>
            <person name="Ming R."/>
        </authorList>
    </citation>
    <scope>NUCLEOTIDE SEQUENCE [LARGE SCALE GENOMIC DNA]</scope>
    <source>
        <tissue evidence="1">Young leaf</tissue>
    </source>
</reference>
<sequence length="152" mass="16991">MSPHAIVSSHDFYSCNISSSNGLLMRRLLLRHLLQHRSPLVMSPLAMSSPVTVSSCDVSSGDVSCSDNFLRRHFSMRRSHPSSYRAANFSSSGRLLLPLCSKLISLCIFSLSSNSTVRNKYFHPDNMSSEEKLKIELAKVRDEFKMSESDCG</sequence>
<dbReference type="AlphaFoldDB" id="A0A6B9VBF3"/>
<evidence type="ECO:0000313" key="1">
    <source>
        <dbReference type="EMBL" id="QHN78031.1"/>
    </source>
</evidence>
<dbReference type="EMBL" id="CP031001">
    <property type="protein sequence ID" value="QHN78031.1"/>
    <property type="molecule type" value="Genomic_DNA"/>
</dbReference>
<evidence type="ECO:0000313" key="2">
    <source>
        <dbReference type="Proteomes" id="UP000464620"/>
    </source>
</evidence>
<dbReference type="PANTHER" id="PTHR47546:SF3">
    <property type="entry name" value="30S RIBOSOMAL PROTEIN S15, CHLOROPLASTIC"/>
    <property type="match status" value="1"/>
</dbReference>
<name>A0A6B9VBF3_ARAHY</name>
<accession>A0A6B9VBF3</accession>
<gene>
    <name evidence="1" type="ORF">DS421_19g657950</name>
</gene>
<protein>
    <submittedName>
        <fullName evidence="1">Uncharacterized protein</fullName>
    </submittedName>
</protein>